<feature type="compositionally biased region" description="Polar residues" evidence="11">
    <location>
        <begin position="531"/>
        <end position="553"/>
    </location>
</feature>
<feature type="compositionally biased region" description="Low complexity" evidence="11">
    <location>
        <begin position="15"/>
        <end position="31"/>
    </location>
</feature>
<evidence type="ECO:0000256" key="2">
    <source>
        <dbReference type="ARBA" id="ARBA00022723"/>
    </source>
</evidence>
<dbReference type="InterPro" id="IPR050752">
    <property type="entry name" value="C2H2-ZF_domain"/>
</dbReference>
<feature type="region of interest" description="Disordered" evidence="11">
    <location>
        <begin position="389"/>
        <end position="422"/>
    </location>
</feature>
<comment type="subcellular location">
    <subcellularLocation>
        <location evidence="1">Nucleus</location>
    </subcellularLocation>
</comment>
<feature type="compositionally biased region" description="Low complexity" evidence="11">
    <location>
        <begin position="255"/>
        <end position="277"/>
    </location>
</feature>
<proteinExistence type="predicted"/>
<feature type="compositionally biased region" description="Basic and acidic residues" evidence="11">
    <location>
        <begin position="554"/>
        <end position="574"/>
    </location>
</feature>
<keyword evidence="9" id="KW-0539">Nucleus</keyword>
<feature type="domain" description="C2H2-type" evidence="12">
    <location>
        <begin position="779"/>
        <end position="806"/>
    </location>
</feature>
<dbReference type="Pfam" id="PF00096">
    <property type="entry name" value="zf-C2H2"/>
    <property type="match status" value="2"/>
</dbReference>
<evidence type="ECO:0000256" key="3">
    <source>
        <dbReference type="ARBA" id="ARBA00022737"/>
    </source>
</evidence>
<feature type="compositionally biased region" description="Low complexity" evidence="11">
    <location>
        <begin position="575"/>
        <end position="587"/>
    </location>
</feature>
<dbReference type="PANTHER" id="PTHR24384:SF189">
    <property type="entry name" value="C2H2-TYPE DOMAIN-CONTAINING PROTEIN-RELATED"/>
    <property type="match status" value="1"/>
</dbReference>
<comment type="caution">
    <text evidence="13">The sequence shown here is derived from an EMBL/GenBank/DDBJ whole genome shotgun (WGS) entry which is preliminary data.</text>
</comment>
<keyword evidence="14" id="KW-1185">Reference proteome</keyword>
<evidence type="ECO:0000256" key="9">
    <source>
        <dbReference type="ARBA" id="ARBA00023242"/>
    </source>
</evidence>
<dbReference type="SMART" id="SM00355">
    <property type="entry name" value="ZnF_C2H2"/>
    <property type="match status" value="2"/>
</dbReference>
<evidence type="ECO:0000256" key="8">
    <source>
        <dbReference type="ARBA" id="ARBA00023163"/>
    </source>
</evidence>
<keyword evidence="7" id="KW-0238">DNA-binding</keyword>
<feature type="compositionally biased region" description="Basic and acidic residues" evidence="11">
    <location>
        <begin position="657"/>
        <end position="674"/>
    </location>
</feature>
<reference evidence="13 14" key="1">
    <citation type="submission" date="2021-02" db="EMBL/GenBank/DDBJ databases">
        <title>Variation within the Batrachochytrium salamandrivorans European outbreak.</title>
        <authorList>
            <person name="Kelly M."/>
            <person name="Pasmans F."/>
            <person name="Shea T.P."/>
            <person name="Munoz J.F."/>
            <person name="Carranza S."/>
            <person name="Cuomo C.A."/>
            <person name="Martel A."/>
        </authorList>
    </citation>
    <scope>NUCLEOTIDE SEQUENCE [LARGE SCALE GENOMIC DNA]</scope>
    <source>
        <strain evidence="13 14">AMFP18/2</strain>
    </source>
</reference>
<feature type="compositionally biased region" description="Low complexity" evidence="11">
    <location>
        <begin position="389"/>
        <end position="418"/>
    </location>
</feature>
<dbReference type="InterPro" id="IPR036236">
    <property type="entry name" value="Znf_C2H2_sf"/>
</dbReference>
<keyword evidence="6" id="KW-0805">Transcription regulation</keyword>
<accession>A0ABQ8F7R7</accession>
<evidence type="ECO:0000259" key="12">
    <source>
        <dbReference type="PROSITE" id="PS50157"/>
    </source>
</evidence>
<feature type="region of interest" description="Disordered" evidence="11">
    <location>
        <begin position="637"/>
        <end position="701"/>
    </location>
</feature>
<feature type="region of interest" description="Disordered" evidence="11">
    <location>
        <begin position="255"/>
        <end position="293"/>
    </location>
</feature>
<feature type="region of interest" description="Disordered" evidence="11">
    <location>
        <begin position="844"/>
        <end position="864"/>
    </location>
</feature>
<dbReference type="PROSITE" id="PS00028">
    <property type="entry name" value="ZINC_FINGER_C2H2_1"/>
    <property type="match status" value="1"/>
</dbReference>
<evidence type="ECO:0000313" key="13">
    <source>
        <dbReference type="EMBL" id="KAH6593098.1"/>
    </source>
</evidence>
<dbReference type="SUPFAM" id="SSF57667">
    <property type="entry name" value="beta-beta-alpha zinc fingers"/>
    <property type="match status" value="1"/>
</dbReference>
<dbReference type="Gene3D" id="3.30.160.60">
    <property type="entry name" value="Classic Zinc Finger"/>
    <property type="match status" value="2"/>
</dbReference>
<evidence type="ECO:0000256" key="10">
    <source>
        <dbReference type="PROSITE-ProRule" id="PRU00042"/>
    </source>
</evidence>
<feature type="compositionally biased region" description="Polar residues" evidence="11">
    <location>
        <begin position="725"/>
        <end position="735"/>
    </location>
</feature>
<keyword evidence="8" id="KW-0804">Transcription</keyword>
<evidence type="ECO:0000256" key="5">
    <source>
        <dbReference type="ARBA" id="ARBA00022833"/>
    </source>
</evidence>
<dbReference type="PROSITE" id="PS50157">
    <property type="entry name" value="ZINC_FINGER_C2H2_2"/>
    <property type="match status" value="2"/>
</dbReference>
<evidence type="ECO:0000256" key="6">
    <source>
        <dbReference type="ARBA" id="ARBA00023015"/>
    </source>
</evidence>
<gene>
    <name evidence="13" type="ORF">BASA50_007618</name>
</gene>
<dbReference type="InterPro" id="IPR013087">
    <property type="entry name" value="Znf_C2H2_type"/>
</dbReference>
<feature type="domain" description="C2H2-type" evidence="12">
    <location>
        <begin position="807"/>
        <end position="825"/>
    </location>
</feature>
<feature type="region of interest" description="Disordered" evidence="11">
    <location>
        <begin position="531"/>
        <end position="595"/>
    </location>
</feature>
<evidence type="ECO:0000313" key="14">
    <source>
        <dbReference type="Proteomes" id="UP001648503"/>
    </source>
</evidence>
<name>A0ABQ8F7R7_9FUNG</name>
<protein>
    <recommendedName>
        <fullName evidence="12">C2H2-type domain-containing protein</fullName>
    </recommendedName>
</protein>
<feature type="region of interest" description="Disordered" evidence="11">
    <location>
        <begin position="1"/>
        <end position="31"/>
    </location>
</feature>
<keyword evidence="3" id="KW-0677">Repeat</keyword>
<evidence type="ECO:0000256" key="1">
    <source>
        <dbReference type="ARBA" id="ARBA00004123"/>
    </source>
</evidence>
<evidence type="ECO:0000256" key="4">
    <source>
        <dbReference type="ARBA" id="ARBA00022771"/>
    </source>
</evidence>
<feature type="region of interest" description="Disordered" evidence="11">
    <location>
        <begin position="306"/>
        <end position="330"/>
    </location>
</feature>
<dbReference type="Proteomes" id="UP001648503">
    <property type="component" value="Unassembled WGS sequence"/>
</dbReference>
<keyword evidence="2" id="KW-0479">Metal-binding</keyword>
<organism evidence="13 14">
    <name type="scientific">Batrachochytrium salamandrivorans</name>
    <dbReference type="NCBI Taxonomy" id="1357716"/>
    <lineage>
        <taxon>Eukaryota</taxon>
        <taxon>Fungi</taxon>
        <taxon>Fungi incertae sedis</taxon>
        <taxon>Chytridiomycota</taxon>
        <taxon>Chytridiomycota incertae sedis</taxon>
        <taxon>Chytridiomycetes</taxon>
        <taxon>Rhizophydiales</taxon>
        <taxon>Rhizophydiales incertae sedis</taxon>
        <taxon>Batrachochytrium</taxon>
    </lineage>
</organism>
<evidence type="ECO:0000256" key="11">
    <source>
        <dbReference type="SAM" id="MobiDB-lite"/>
    </source>
</evidence>
<feature type="region of interest" description="Disordered" evidence="11">
    <location>
        <begin position="715"/>
        <end position="735"/>
    </location>
</feature>
<dbReference type="PANTHER" id="PTHR24384">
    <property type="entry name" value="FINGER PUTATIVE TRANSCRIPTION FACTOR FAMILY-RELATED"/>
    <property type="match status" value="1"/>
</dbReference>
<dbReference type="EMBL" id="JAFCIX010000361">
    <property type="protein sequence ID" value="KAH6593098.1"/>
    <property type="molecule type" value="Genomic_DNA"/>
</dbReference>
<sequence>MDLPALSASHSRIRPTSLTSTTSSLSSPDSLDSDMGMTLLDRTHPLMHFQQSHLHHQLHFLGSETTGANLEQMASGYAVHMGASNSSNAVNALKSVKTESSTSNNSSTQPVALLDTFGSMHIDPKDDWRFEVNLSDIQHEHLDCFKPHIRQRLSNPPPLPQLECSEVHQQKLHYHLQQDLALTQQFPQLDQFSQHVHQSPLGHLRLSHQHQTAQSIPQQQQQHLGSSQTPFSIYCQQQPMQQQQQPIIQQQQSIQQQQTIQQQPSMQQHYSHGSLQGSLGGGGVYGSQPRSNGFLHSTMRLQLQQDALQQQQHQQQQQQQHQQQQQQQQQQPHQQLYQQLLAQPQQQPQVFGKGLQSSLQQQQYNHQFQQQLHLQQQRHHNQLLDRLASSGSSYMGGMSPTGPLQLHSSLSAPSLLSAPPQPNGSLTLSSFATCPPRSHLLPNLIFTSNLASPADGPSTAGPTTNVSAGPSSVAYPHKDFSIQSPPTVYPGLISRQTADLNPPSGPNCNSVLIASSSESALVANTDANSNVNASDDVSGDSANSTSVYATQVKTEGRDMPDEDMYDIHSLEHPQQHQQQQQQQQLHQDPQHEQDKSSNILPAQFFHHSQSPVSLLASRAESFSHARSKSAALPLLRSTRPVGNRTRGISGSTCSMRPPERFDISSRGPRERSHSESTALGRLFSAPPVLTPHSDTPISPEISYMVSPSTALADISSPDSCATGGSPKNASVSSSTTPSVLHVTSASPLYILGDPQESLLDSPLSAPPFISSTSTNSKPFKCEMCPSTFSRNHDLKRHVRIHLGIRPYKCDMCEKSFTRMDALHRHTAVRGCKTAVISKITEPLVEDSTSTVQPPSCRALKHTST</sequence>
<evidence type="ECO:0000256" key="7">
    <source>
        <dbReference type="ARBA" id="ARBA00023125"/>
    </source>
</evidence>
<keyword evidence="4 10" id="KW-0863">Zinc-finger</keyword>
<keyword evidence="5" id="KW-0862">Zinc</keyword>